<dbReference type="InterPro" id="IPR036390">
    <property type="entry name" value="WH_DNA-bd_sf"/>
</dbReference>
<sequence length="304" mass="33817">MDWGDLPYFLAVARHGQLAQAAQALHADATTVGRRIRRLERDLGVRLFEQTAQGQILTQPGRRLLSRAEAMATLAAEGEAASQRETEIAGSIRISVAEGFGTWFISRHLGEFAQAYPALEIDLVANSGFLNPSRRETDLAILLARPRKGPLVAQKLTDYRLRFYAARSYLDRHGQILDSDMLPAHRIIGYVPDIVYAPELRYLDELPMAAHATLRSSSINAQHRLIAAGAGIGMLPCFIADADRELVAILPEIRVRRSFWLTTHRDTRSFPQVQAMSRWLVDLVAAHRGTLMGENIAKDISLSD</sequence>
<evidence type="ECO:0000256" key="2">
    <source>
        <dbReference type="ARBA" id="ARBA00023015"/>
    </source>
</evidence>
<dbReference type="InterPro" id="IPR000847">
    <property type="entry name" value="LysR_HTH_N"/>
</dbReference>
<keyword evidence="2" id="KW-0805">Transcription regulation</keyword>
<dbReference type="RefSeq" id="WP_133496463.1">
    <property type="nucleotide sequence ID" value="NZ_BMLU01000011.1"/>
</dbReference>
<keyword evidence="4" id="KW-0804">Transcription</keyword>
<evidence type="ECO:0000313" key="7">
    <source>
        <dbReference type="Proteomes" id="UP000295493"/>
    </source>
</evidence>
<keyword evidence="7" id="KW-1185">Reference proteome</keyword>
<dbReference type="InterPro" id="IPR058163">
    <property type="entry name" value="LysR-type_TF_proteobact-type"/>
</dbReference>
<protein>
    <submittedName>
        <fullName evidence="6">LysR family transcriptional regulator</fullName>
    </submittedName>
</protein>
<organism evidence="6 7">
    <name type="scientific">Stakelama pacifica</name>
    <dbReference type="NCBI Taxonomy" id="517720"/>
    <lineage>
        <taxon>Bacteria</taxon>
        <taxon>Pseudomonadati</taxon>
        <taxon>Pseudomonadota</taxon>
        <taxon>Alphaproteobacteria</taxon>
        <taxon>Sphingomonadales</taxon>
        <taxon>Sphingomonadaceae</taxon>
        <taxon>Stakelama</taxon>
    </lineage>
</organism>
<dbReference type="Gene3D" id="1.10.10.10">
    <property type="entry name" value="Winged helix-like DNA-binding domain superfamily/Winged helix DNA-binding domain"/>
    <property type="match status" value="1"/>
</dbReference>
<dbReference type="Pfam" id="PF00126">
    <property type="entry name" value="HTH_1"/>
    <property type="match status" value="1"/>
</dbReference>
<dbReference type="EMBL" id="SNWD01000011">
    <property type="protein sequence ID" value="TDN79956.1"/>
    <property type="molecule type" value="Genomic_DNA"/>
</dbReference>
<keyword evidence="3" id="KW-0238">DNA-binding</keyword>
<evidence type="ECO:0000259" key="5">
    <source>
        <dbReference type="PROSITE" id="PS50931"/>
    </source>
</evidence>
<dbReference type="SUPFAM" id="SSF53850">
    <property type="entry name" value="Periplasmic binding protein-like II"/>
    <property type="match status" value="1"/>
</dbReference>
<dbReference type="InterPro" id="IPR036388">
    <property type="entry name" value="WH-like_DNA-bd_sf"/>
</dbReference>
<name>A0A4R6FF89_9SPHN</name>
<dbReference type="GO" id="GO:0043565">
    <property type="term" value="F:sequence-specific DNA binding"/>
    <property type="evidence" value="ECO:0007669"/>
    <property type="project" value="TreeGrafter"/>
</dbReference>
<gene>
    <name evidence="6" type="ORF">EV664_111113</name>
</gene>
<evidence type="ECO:0000313" key="6">
    <source>
        <dbReference type="EMBL" id="TDN79956.1"/>
    </source>
</evidence>
<reference evidence="6 7" key="1">
    <citation type="submission" date="2019-03" db="EMBL/GenBank/DDBJ databases">
        <title>Genomic Encyclopedia of Type Strains, Phase IV (KMG-IV): sequencing the most valuable type-strain genomes for metagenomic binning, comparative biology and taxonomic classification.</title>
        <authorList>
            <person name="Goeker M."/>
        </authorList>
    </citation>
    <scope>NUCLEOTIDE SEQUENCE [LARGE SCALE GENOMIC DNA]</scope>
    <source>
        <strain evidence="6 7">DSM 25059</strain>
    </source>
</reference>
<accession>A0A4R6FF89</accession>
<dbReference type="GO" id="GO:0006351">
    <property type="term" value="P:DNA-templated transcription"/>
    <property type="evidence" value="ECO:0007669"/>
    <property type="project" value="TreeGrafter"/>
</dbReference>
<dbReference type="PROSITE" id="PS50931">
    <property type="entry name" value="HTH_LYSR"/>
    <property type="match status" value="1"/>
</dbReference>
<dbReference type="Proteomes" id="UP000295493">
    <property type="component" value="Unassembled WGS sequence"/>
</dbReference>
<dbReference type="InterPro" id="IPR005119">
    <property type="entry name" value="LysR_subst-bd"/>
</dbReference>
<dbReference type="Gene3D" id="3.40.190.290">
    <property type="match status" value="1"/>
</dbReference>
<comment type="similarity">
    <text evidence="1">Belongs to the LysR transcriptional regulatory family.</text>
</comment>
<feature type="domain" description="HTH lysR-type" evidence="5">
    <location>
        <begin position="1"/>
        <end position="58"/>
    </location>
</feature>
<dbReference type="PANTHER" id="PTHR30537">
    <property type="entry name" value="HTH-TYPE TRANSCRIPTIONAL REGULATOR"/>
    <property type="match status" value="1"/>
</dbReference>
<dbReference type="SUPFAM" id="SSF46785">
    <property type="entry name" value="Winged helix' DNA-binding domain"/>
    <property type="match status" value="1"/>
</dbReference>
<dbReference type="AlphaFoldDB" id="A0A4R6FF89"/>
<dbReference type="PANTHER" id="PTHR30537:SF3">
    <property type="entry name" value="TRANSCRIPTIONAL REGULATORY PROTEIN"/>
    <property type="match status" value="1"/>
</dbReference>
<comment type="caution">
    <text evidence="6">The sequence shown here is derived from an EMBL/GenBank/DDBJ whole genome shotgun (WGS) entry which is preliminary data.</text>
</comment>
<dbReference type="Pfam" id="PF03466">
    <property type="entry name" value="LysR_substrate"/>
    <property type="match status" value="1"/>
</dbReference>
<dbReference type="OrthoDB" id="9787460at2"/>
<proteinExistence type="inferred from homology"/>
<evidence type="ECO:0000256" key="3">
    <source>
        <dbReference type="ARBA" id="ARBA00023125"/>
    </source>
</evidence>
<evidence type="ECO:0000256" key="4">
    <source>
        <dbReference type="ARBA" id="ARBA00023163"/>
    </source>
</evidence>
<dbReference type="GO" id="GO:0003700">
    <property type="term" value="F:DNA-binding transcription factor activity"/>
    <property type="evidence" value="ECO:0007669"/>
    <property type="project" value="InterPro"/>
</dbReference>
<evidence type="ECO:0000256" key="1">
    <source>
        <dbReference type="ARBA" id="ARBA00009437"/>
    </source>
</evidence>